<sequence length="236" mass="27535">MENRTSKYLKYAIGEIILVVIGILIALQINTWNQNRIDLKIEKQLLSELLENLEVNELRLKKSIEEEYRTGKSIQFVVEVLENKSVYNDSMNYHFGRADFTSDIVIAKTAFEAIKSRGFQIITSDALRKEIIDLFDSEYTVLLAQTVRLEDQFWPNAALPLFHKHFRLLEMKARTFEKTLYDAKPIDYDALLHDEVYINMIKHRGSFRYAGADLKNKALEKTRALKEQIISNLKTL</sequence>
<keyword evidence="2" id="KW-0812">Transmembrane</keyword>
<keyword evidence="4" id="KW-1185">Reference proteome</keyword>
<comment type="caution">
    <text evidence="3">The sequence shown here is derived from an EMBL/GenBank/DDBJ whole genome shotgun (WGS) entry which is preliminary data.</text>
</comment>
<evidence type="ECO:0000256" key="1">
    <source>
        <dbReference type="SAM" id="Coils"/>
    </source>
</evidence>
<feature type="coiled-coil region" evidence="1">
    <location>
        <begin position="36"/>
        <end position="66"/>
    </location>
</feature>
<evidence type="ECO:0000256" key="2">
    <source>
        <dbReference type="SAM" id="Phobius"/>
    </source>
</evidence>
<keyword evidence="2" id="KW-1133">Transmembrane helix</keyword>
<dbReference type="Proteomes" id="UP000607435">
    <property type="component" value="Unassembled WGS sequence"/>
</dbReference>
<feature type="transmembrane region" description="Helical" evidence="2">
    <location>
        <begin position="12"/>
        <end position="32"/>
    </location>
</feature>
<name>A0ABR6XZJ7_9FLAO</name>
<accession>A0ABR6XZJ7</accession>
<keyword evidence="1" id="KW-0175">Coiled coil</keyword>
<protein>
    <submittedName>
        <fullName evidence="3">Uncharacterized protein</fullName>
    </submittedName>
</protein>
<keyword evidence="2" id="KW-0472">Membrane</keyword>
<dbReference type="RefSeq" id="WP_186845022.1">
    <property type="nucleotide sequence ID" value="NZ_JACOME010000001.1"/>
</dbReference>
<gene>
    <name evidence="3" type="ORF">H6H04_06060</name>
</gene>
<organism evidence="3 4">
    <name type="scientific">Winogradskyella echinorum</name>
    <dbReference type="NCBI Taxonomy" id="538189"/>
    <lineage>
        <taxon>Bacteria</taxon>
        <taxon>Pseudomonadati</taxon>
        <taxon>Bacteroidota</taxon>
        <taxon>Flavobacteriia</taxon>
        <taxon>Flavobacteriales</taxon>
        <taxon>Flavobacteriaceae</taxon>
        <taxon>Winogradskyella</taxon>
    </lineage>
</organism>
<dbReference type="EMBL" id="JACOME010000001">
    <property type="protein sequence ID" value="MBC3845934.1"/>
    <property type="molecule type" value="Genomic_DNA"/>
</dbReference>
<evidence type="ECO:0000313" key="4">
    <source>
        <dbReference type="Proteomes" id="UP000607435"/>
    </source>
</evidence>
<reference evidence="3 4" key="1">
    <citation type="submission" date="2020-08" db="EMBL/GenBank/DDBJ databases">
        <title>Winogradskyella ouciana sp. nov., isolated from the hadal seawater of the Mariana Trench.</title>
        <authorList>
            <person name="He X."/>
        </authorList>
    </citation>
    <scope>NUCLEOTIDE SEQUENCE [LARGE SCALE GENOMIC DNA]</scope>
    <source>
        <strain evidence="3 4">KCTC 22026</strain>
    </source>
</reference>
<proteinExistence type="predicted"/>
<evidence type="ECO:0000313" key="3">
    <source>
        <dbReference type="EMBL" id="MBC3845934.1"/>
    </source>
</evidence>